<dbReference type="Proteomes" id="UP000051324">
    <property type="component" value="Unassembled WGS sequence"/>
</dbReference>
<protein>
    <submittedName>
        <fullName evidence="3">Uncharacterized protein</fullName>
    </submittedName>
</protein>
<dbReference type="InterPro" id="IPR003477">
    <property type="entry name" value="PemK-like"/>
</dbReference>
<accession>A0A0R1TR90</accession>
<comment type="caution">
    <text evidence="3">The sequence shown here is derived from an EMBL/GenBank/DDBJ whole genome shotgun (WGS) entry which is preliminary data.</text>
</comment>
<sequence length="55" mass="6219">MRPVLIVSNDDFNRLTGLVKVVPITTKLKDFPIHLDIPDGLEVEGQVLLEKEHLI</sequence>
<dbReference type="eggNOG" id="COG2337">
    <property type="taxonomic scope" value="Bacteria"/>
</dbReference>
<dbReference type="Gene3D" id="2.30.30.110">
    <property type="match status" value="1"/>
</dbReference>
<name>A0A0R1TR90_9LACO</name>
<comment type="similarity">
    <text evidence="1">Belongs to the PemK/MazF family.</text>
</comment>
<organism evidence="3 4">
    <name type="scientific">Ligilactobacillus apodemi DSM 16634 = JCM 16172</name>
    <dbReference type="NCBI Taxonomy" id="1423724"/>
    <lineage>
        <taxon>Bacteria</taxon>
        <taxon>Bacillati</taxon>
        <taxon>Bacillota</taxon>
        <taxon>Bacilli</taxon>
        <taxon>Lactobacillales</taxon>
        <taxon>Lactobacillaceae</taxon>
        <taxon>Ligilactobacillus</taxon>
    </lineage>
</organism>
<dbReference type="SUPFAM" id="SSF50118">
    <property type="entry name" value="Cell growth inhibitor/plasmid maintenance toxic component"/>
    <property type="match status" value="1"/>
</dbReference>
<evidence type="ECO:0000256" key="2">
    <source>
        <dbReference type="ARBA" id="ARBA00022649"/>
    </source>
</evidence>
<gene>
    <name evidence="3" type="ORF">FC32_GL001219</name>
</gene>
<dbReference type="PATRIC" id="fig|1423724.4.peg.1273"/>
<evidence type="ECO:0000256" key="1">
    <source>
        <dbReference type="ARBA" id="ARBA00007521"/>
    </source>
</evidence>
<proteinExistence type="inferred from homology"/>
<keyword evidence="4" id="KW-1185">Reference proteome</keyword>
<keyword evidence="2" id="KW-1277">Toxin-antitoxin system</keyword>
<dbReference type="Pfam" id="PF02452">
    <property type="entry name" value="PemK_toxin"/>
    <property type="match status" value="1"/>
</dbReference>
<dbReference type="AlphaFoldDB" id="A0A0R1TR90"/>
<dbReference type="InterPro" id="IPR011067">
    <property type="entry name" value="Plasmid_toxin/cell-grow_inhib"/>
</dbReference>
<dbReference type="EMBL" id="AZFT01000053">
    <property type="protein sequence ID" value="KRL83949.1"/>
    <property type="molecule type" value="Genomic_DNA"/>
</dbReference>
<dbReference type="STRING" id="1423724.FC32_GL001219"/>
<reference evidence="3 4" key="1">
    <citation type="journal article" date="2015" name="Genome Announc.">
        <title>Expanding the biotechnology potential of lactobacilli through comparative genomics of 213 strains and associated genera.</title>
        <authorList>
            <person name="Sun Z."/>
            <person name="Harris H.M."/>
            <person name="McCann A."/>
            <person name="Guo C."/>
            <person name="Argimon S."/>
            <person name="Zhang W."/>
            <person name="Yang X."/>
            <person name="Jeffery I.B."/>
            <person name="Cooney J.C."/>
            <person name="Kagawa T.F."/>
            <person name="Liu W."/>
            <person name="Song Y."/>
            <person name="Salvetti E."/>
            <person name="Wrobel A."/>
            <person name="Rasinkangas P."/>
            <person name="Parkhill J."/>
            <person name="Rea M.C."/>
            <person name="O'Sullivan O."/>
            <person name="Ritari J."/>
            <person name="Douillard F.P."/>
            <person name="Paul Ross R."/>
            <person name="Yang R."/>
            <person name="Briner A.E."/>
            <person name="Felis G.E."/>
            <person name="de Vos W.M."/>
            <person name="Barrangou R."/>
            <person name="Klaenhammer T.R."/>
            <person name="Caufield P.W."/>
            <person name="Cui Y."/>
            <person name="Zhang H."/>
            <person name="O'Toole P.W."/>
        </authorList>
    </citation>
    <scope>NUCLEOTIDE SEQUENCE [LARGE SCALE GENOMIC DNA]</scope>
    <source>
        <strain evidence="3 4">DSM 16634</strain>
    </source>
</reference>
<evidence type="ECO:0000313" key="3">
    <source>
        <dbReference type="EMBL" id="KRL83949.1"/>
    </source>
</evidence>
<evidence type="ECO:0000313" key="4">
    <source>
        <dbReference type="Proteomes" id="UP000051324"/>
    </source>
</evidence>
<dbReference type="GO" id="GO:0003677">
    <property type="term" value="F:DNA binding"/>
    <property type="evidence" value="ECO:0007669"/>
    <property type="project" value="InterPro"/>
</dbReference>